<organism evidence="2 3">
    <name type="scientific">Choiromyces venosus 120613-1</name>
    <dbReference type="NCBI Taxonomy" id="1336337"/>
    <lineage>
        <taxon>Eukaryota</taxon>
        <taxon>Fungi</taxon>
        <taxon>Dikarya</taxon>
        <taxon>Ascomycota</taxon>
        <taxon>Pezizomycotina</taxon>
        <taxon>Pezizomycetes</taxon>
        <taxon>Pezizales</taxon>
        <taxon>Tuberaceae</taxon>
        <taxon>Choiromyces</taxon>
    </lineage>
</organism>
<reference evidence="2 3" key="1">
    <citation type="journal article" date="2018" name="Nat. Ecol. Evol.">
        <title>Pezizomycetes genomes reveal the molecular basis of ectomycorrhizal truffle lifestyle.</title>
        <authorList>
            <person name="Murat C."/>
            <person name="Payen T."/>
            <person name="Noel B."/>
            <person name="Kuo A."/>
            <person name="Morin E."/>
            <person name="Chen J."/>
            <person name="Kohler A."/>
            <person name="Krizsan K."/>
            <person name="Balestrini R."/>
            <person name="Da Silva C."/>
            <person name="Montanini B."/>
            <person name="Hainaut M."/>
            <person name="Levati E."/>
            <person name="Barry K.W."/>
            <person name="Belfiori B."/>
            <person name="Cichocki N."/>
            <person name="Clum A."/>
            <person name="Dockter R.B."/>
            <person name="Fauchery L."/>
            <person name="Guy J."/>
            <person name="Iotti M."/>
            <person name="Le Tacon F."/>
            <person name="Lindquist E.A."/>
            <person name="Lipzen A."/>
            <person name="Malagnac F."/>
            <person name="Mello A."/>
            <person name="Molinier V."/>
            <person name="Miyauchi S."/>
            <person name="Poulain J."/>
            <person name="Riccioni C."/>
            <person name="Rubini A."/>
            <person name="Sitrit Y."/>
            <person name="Splivallo R."/>
            <person name="Traeger S."/>
            <person name="Wang M."/>
            <person name="Zifcakova L."/>
            <person name="Wipf D."/>
            <person name="Zambonelli A."/>
            <person name="Paolocci F."/>
            <person name="Nowrousian M."/>
            <person name="Ottonello S."/>
            <person name="Baldrian P."/>
            <person name="Spatafora J.W."/>
            <person name="Henrissat B."/>
            <person name="Nagy L.G."/>
            <person name="Aury J.M."/>
            <person name="Wincker P."/>
            <person name="Grigoriev I.V."/>
            <person name="Bonfante P."/>
            <person name="Martin F.M."/>
        </authorList>
    </citation>
    <scope>NUCLEOTIDE SEQUENCE [LARGE SCALE GENOMIC DNA]</scope>
    <source>
        <strain evidence="2 3">120613-1</strain>
    </source>
</reference>
<feature type="transmembrane region" description="Helical" evidence="1">
    <location>
        <begin position="72"/>
        <end position="89"/>
    </location>
</feature>
<sequence>MIVCGNMLTSWMTASLARGLGDFKGDVHKSISELARTLEKGLGEIKADMNSKFGELETKIGSVGSHFKLTKWPVQLLFGGVSAVIIWLLKDYAEVRFSRLPELREFGEVWSVTRFLDGFGLMVRITLGTLLFVSFNIPLFCFVG</sequence>
<dbReference type="Proteomes" id="UP000276215">
    <property type="component" value="Unassembled WGS sequence"/>
</dbReference>
<proteinExistence type="predicted"/>
<keyword evidence="3" id="KW-1185">Reference proteome</keyword>
<keyword evidence="1" id="KW-1133">Transmembrane helix</keyword>
<evidence type="ECO:0000256" key="1">
    <source>
        <dbReference type="SAM" id="Phobius"/>
    </source>
</evidence>
<accession>A0A3N4K3D7</accession>
<dbReference type="OrthoDB" id="5423652at2759"/>
<name>A0A3N4K3D7_9PEZI</name>
<dbReference type="AlphaFoldDB" id="A0A3N4K3D7"/>
<gene>
    <name evidence="2" type="ORF">L873DRAFT_814409</name>
</gene>
<keyword evidence="1" id="KW-0812">Transmembrane</keyword>
<evidence type="ECO:0000313" key="3">
    <source>
        <dbReference type="Proteomes" id="UP000276215"/>
    </source>
</evidence>
<evidence type="ECO:0000313" key="2">
    <source>
        <dbReference type="EMBL" id="RPB00425.1"/>
    </source>
</evidence>
<feature type="transmembrane region" description="Helical" evidence="1">
    <location>
        <begin position="121"/>
        <end position="143"/>
    </location>
</feature>
<protein>
    <submittedName>
        <fullName evidence="2">Uncharacterized protein</fullName>
    </submittedName>
</protein>
<dbReference type="EMBL" id="ML120380">
    <property type="protein sequence ID" value="RPB00425.1"/>
    <property type="molecule type" value="Genomic_DNA"/>
</dbReference>
<keyword evidence="1" id="KW-0472">Membrane</keyword>